<feature type="domain" description="Cation/H+ exchanger transmembrane" evidence="12">
    <location>
        <begin position="12"/>
        <end position="344"/>
    </location>
</feature>
<evidence type="ECO:0000313" key="13">
    <source>
        <dbReference type="EMBL" id="UQN31425.1"/>
    </source>
</evidence>
<comment type="subcellular location">
    <subcellularLocation>
        <location evidence="1">Cell membrane</location>
        <topology evidence="1">Multi-pass membrane protein</topology>
    </subcellularLocation>
</comment>
<feature type="compositionally biased region" description="Low complexity" evidence="10">
    <location>
        <begin position="535"/>
        <end position="547"/>
    </location>
</feature>
<keyword evidence="5 11" id="KW-1133">Transmembrane helix</keyword>
<keyword evidence="14" id="KW-1185">Reference proteome</keyword>
<feature type="domain" description="Cation/H+ exchanger transmembrane" evidence="12">
    <location>
        <begin position="394"/>
        <end position="453"/>
    </location>
</feature>
<evidence type="ECO:0000256" key="3">
    <source>
        <dbReference type="ARBA" id="ARBA00022475"/>
    </source>
</evidence>
<evidence type="ECO:0000256" key="8">
    <source>
        <dbReference type="ARBA" id="ARBA00023136"/>
    </source>
</evidence>
<dbReference type="RefSeq" id="WP_249480847.1">
    <property type="nucleotide sequence ID" value="NZ_CP097218.1"/>
</dbReference>
<proteinExistence type="predicted"/>
<protein>
    <submittedName>
        <fullName evidence="13">Cation:proton antiporter</fullName>
    </submittedName>
</protein>
<evidence type="ECO:0000256" key="1">
    <source>
        <dbReference type="ARBA" id="ARBA00004651"/>
    </source>
</evidence>
<feature type="transmembrane region" description="Helical" evidence="11">
    <location>
        <begin position="265"/>
        <end position="284"/>
    </location>
</feature>
<keyword evidence="3" id="KW-1003">Cell membrane</keyword>
<name>A0ABY4NA42_9MICO</name>
<evidence type="ECO:0000256" key="5">
    <source>
        <dbReference type="ARBA" id="ARBA00022989"/>
    </source>
</evidence>
<sequence>MTLPIALAVAAIIVICATDVIAPRVRTAAPLILVGIGILVSVVPGVPAVEIEPELILEVILPPLLYASAVRMPAISFRRDIYPISALSIILVITSSLALGGLFAWLVPGVSYVWGVALGAVLSPTDAVATSIIRGGRVPGRVVTILEGESLLNDATALVILRTAIVATASGFSLAGALGSFAWSLVVAIIIGVIVAAVSFVVRKHIESATVNTALTFTLPFIASVPTEMLGSSGLVAAVVAGLITGTLDPRVLPPRHRMSSAENWASIQLLLEGFVFLTMGLQITTVLEALHEDSLGILAGLGLTALALVVTLAVRSLLVRTLLKRLRRSRVRGEAMNERIAAMQKMIEAGEDIRMPRRGGPRRGEAVTVKNTELFATRLRRARADFGYYSRQDLGRSEGIMLIWGGMRGAVTVAAAQTLPASVPHRPLLVFIAFAVATLSLLIQGGTVGKLAKHLFPAGEADVEAEEFDRRQREAIFDLLAGAAAAAGGTSTIGAGNAEGENAPGEDAPGEATTGADPDGEQPADEGEERGSGADDAGPGTDAPATKPGRTGRPGGHPDKAEMLRILRAQRKALLDARDDGLFDAEMVEHVLATIDAEEISVEMRGAPVD</sequence>
<keyword evidence="8 11" id="KW-0472">Membrane</keyword>
<keyword evidence="4 11" id="KW-0812">Transmembrane</keyword>
<evidence type="ECO:0000256" key="2">
    <source>
        <dbReference type="ARBA" id="ARBA00022448"/>
    </source>
</evidence>
<dbReference type="PANTHER" id="PTHR10110">
    <property type="entry name" value="SODIUM/HYDROGEN EXCHANGER"/>
    <property type="match status" value="1"/>
</dbReference>
<keyword evidence="6" id="KW-0915">Sodium</keyword>
<feature type="transmembrane region" description="Helical" evidence="11">
    <location>
        <begin position="233"/>
        <end position="253"/>
    </location>
</feature>
<accession>A0ABY4NA42</accession>
<feature type="transmembrane region" description="Helical" evidence="11">
    <location>
        <begin position="296"/>
        <end position="319"/>
    </location>
</feature>
<feature type="transmembrane region" description="Helical" evidence="11">
    <location>
        <begin position="6"/>
        <end position="22"/>
    </location>
</feature>
<feature type="transmembrane region" description="Helical" evidence="11">
    <location>
        <begin position="181"/>
        <end position="202"/>
    </location>
</feature>
<evidence type="ECO:0000256" key="6">
    <source>
        <dbReference type="ARBA" id="ARBA00023053"/>
    </source>
</evidence>
<feature type="transmembrane region" description="Helical" evidence="11">
    <location>
        <begin position="55"/>
        <end position="74"/>
    </location>
</feature>
<dbReference type="PANTHER" id="PTHR10110:SF86">
    <property type="entry name" value="SODIUM_HYDROGEN EXCHANGER 7"/>
    <property type="match status" value="1"/>
</dbReference>
<evidence type="ECO:0000256" key="7">
    <source>
        <dbReference type="ARBA" id="ARBA00023065"/>
    </source>
</evidence>
<reference evidence="13" key="1">
    <citation type="submission" date="2022-05" db="EMBL/GenBank/DDBJ databases">
        <title>Genomic analysis of Brachybacterium sp. CBA3104.</title>
        <authorList>
            <person name="Roh S.W."/>
            <person name="Kim Y.B."/>
            <person name="Kim Y."/>
        </authorList>
    </citation>
    <scope>NUCLEOTIDE SEQUENCE</scope>
    <source>
        <strain evidence="13">CBA3104</strain>
    </source>
</reference>
<feature type="compositionally biased region" description="Acidic residues" evidence="10">
    <location>
        <begin position="519"/>
        <end position="529"/>
    </location>
</feature>
<keyword evidence="9" id="KW-0739">Sodium transport</keyword>
<evidence type="ECO:0000259" key="12">
    <source>
        <dbReference type="Pfam" id="PF00999"/>
    </source>
</evidence>
<dbReference type="Pfam" id="PF00999">
    <property type="entry name" value="Na_H_Exchanger"/>
    <property type="match status" value="2"/>
</dbReference>
<feature type="region of interest" description="Disordered" evidence="10">
    <location>
        <begin position="492"/>
        <end position="564"/>
    </location>
</feature>
<evidence type="ECO:0000256" key="10">
    <source>
        <dbReference type="SAM" id="MobiDB-lite"/>
    </source>
</evidence>
<feature type="transmembrane region" description="Helical" evidence="11">
    <location>
        <begin position="86"/>
        <end position="106"/>
    </location>
</feature>
<evidence type="ECO:0000256" key="4">
    <source>
        <dbReference type="ARBA" id="ARBA00022692"/>
    </source>
</evidence>
<gene>
    <name evidence="13" type="ORF">M4486_09155</name>
</gene>
<dbReference type="Gene3D" id="6.10.140.1330">
    <property type="match status" value="1"/>
</dbReference>
<evidence type="ECO:0000313" key="14">
    <source>
        <dbReference type="Proteomes" id="UP001055868"/>
    </source>
</evidence>
<evidence type="ECO:0000256" key="9">
    <source>
        <dbReference type="ARBA" id="ARBA00023201"/>
    </source>
</evidence>
<evidence type="ECO:0000256" key="11">
    <source>
        <dbReference type="SAM" id="Phobius"/>
    </source>
</evidence>
<dbReference type="Proteomes" id="UP001055868">
    <property type="component" value="Chromosome"/>
</dbReference>
<keyword evidence="7" id="KW-0406">Ion transport</keyword>
<dbReference type="InterPro" id="IPR018422">
    <property type="entry name" value="Cation/H_exchanger_CPA1"/>
</dbReference>
<dbReference type="InterPro" id="IPR006153">
    <property type="entry name" value="Cation/H_exchanger_TM"/>
</dbReference>
<organism evidence="13 14">
    <name type="scientific">Brachybacterium kimchii</name>
    <dbReference type="NCBI Taxonomy" id="2942909"/>
    <lineage>
        <taxon>Bacteria</taxon>
        <taxon>Bacillati</taxon>
        <taxon>Actinomycetota</taxon>
        <taxon>Actinomycetes</taxon>
        <taxon>Micrococcales</taxon>
        <taxon>Dermabacteraceae</taxon>
        <taxon>Brachybacterium</taxon>
    </lineage>
</organism>
<keyword evidence="2" id="KW-0813">Transport</keyword>
<feature type="transmembrane region" description="Helical" evidence="11">
    <location>
        <begin position="155"/>
        <end position="175"/>
    </location>
</feature>
<feature type="transmembrane region" description="Helical" evidence="11">
    <location>
        <begin position="29"/>
        <end position="49"/>
    </location>
</feature>
<feature type="transmembrane region" description="Helical" evidence="11">
    <location>
        <begin position="426"/>
        <end position="444"/>
    </location>
</feature>
<feature type="compositionally biased region" description="Low complexity" evidence="10">
    <location>
        <begin position="492"/>
        <end position="513"/>
    </location>
</feature>
<dbReference type="EMBL" id="CP097218">
    <property type="protein sequence ID" value="UQN31425.1"/>
    <property type="molecule type" value="Genomic_DNA"/>
</dbReference>